<protein>
    <recommendedName>
        <fullName evidence="4">Proteophosphoglycan 5</fullName>
    </recommendedName>
</protein>
<dbReference type="AlphaFoldDB" id="A0A3A2Z8P2"/>
<feature type="compositionally biased region" description="Polar residues" evidence="1">
    <location>
        <begin position="383"/>
        <end position="397"/>
    </location>
</feature>
<dbReference type="OrthoDB" id="2142961at2759"/>
<feature type="compositionally biased region" description="Polar residues" evidence="1">
    <location>
        <begin position="317"/>
        <end position="333"/>
    </location>
</feature>
<name>A0A3A2Z8P2_9EURO</name>
<evidence type="ECO:0008006" key="4">
    <source>
        <dbReference type="Google" id="ProtNLM"/>
    </source>
</evidence>
<feature type="compositionally biased region" description="Basic and acidic residues" evidence="1">
    <location>
        <begin position="425"/>
        <end position="438"/>
    </location>
</feature>
<feature type="compositionally biased region" description="Polar residues" evidence="1">
    <location>
        <begin position="409"/>
        <end position="423"/>
    </location>
</feature>
<dbReference type="EMBL" id="MVGC01000464">
    <property type="protein sequence ID" value="RJE18990.1"/>
    <property type="molecule type" value="Genomic_DNA"/>
</dbReference>
<organism evidence="2 3">
    <name type="scientific">Aspergillus sclerotialis</name>
    <dbReference type="NCBI Taxonomy" id="2070753"/>
    <lineage>
        <taxon>Eukaryota</taxon>
        <taxon>Fungi</taxon>
        <taxon>Dikarya</taxon>
        <taxon>Ascomycota</taxon>
        <taxon>Pezizomycotina</taxon>
        <taxon>Eurotiomycetes</taxon>
        <taxon>Eurotiomycetidae</taxon>
        <taxon>Eurotiales</taxon>
        <taxon>Aspergillaceae</taxon>
        <taxon>Aspergillus</taxon>
        <taxon>Aspergillus subgen. Polypaecilum</taxon>
    </lineage>
</organism>
<accession>A0A3A2Z8P2</accession>
<dbReference type="PANTHER" id="PTHR35361:SF1">
    <property type="entry name" value="OS08G0443700 PROTEIN"/>
    <property type="match status" value="1"/>
</dbReference>
<dbReference type="InterPro" id="IPR028322">
    <property type="entry name" value="PNRC-like_rgn"/>
</dbReference>
<feature type="compositionally biased region" description="Polar residues" evidence="1">
    <location>
        <begin position="85"/>
        <end position="96"/>
    </location>
</feature>
<gene>
    <name evidence="2" type="ORF">PHISCL_08669</name>
</gene>
<feature type="compositionally biased region" description="Low complexity" evidence="1">
    <location>
        <begin position="109"/>
        <end position="123"/>
    </location>
</feature>
<proteinExistence type="predicted"/>
<comment type="caution">
    <text evidence="2">The sequence shown here is derived from an EMBL/GenBank/DDBJ whole genome shotgun (WGS) entry which is preliminary data.</text>
</comment>
<dbReference type="Proteomes" id="UP000266188">
    <property type="component" value="Unassembled WGS sequence"/>
</dbReference>
<reference evidence="3" key="1">
    <citation type="submission" date="2017-02" db="EMBL/GenBank/DDBJ databases">
        <authorList>
            <person name="Tafer H."/>
            <person name="Lopandic K."/>
        </authorList>
    </citation>
    <scope>NUCLEOTIDE SEQUENCE [LARGE SCALE GENOMIC DNA]</scope>
    <source>
        <strain evidence="3">CBS 366.77</strain>
    </source>
</reference>
<feature type="compositionally biased region" description="Basic and acidic residues" evidence="1">
    <location>
        <begin position="264"/>
        <end position="275"/>
    </location>
</feature>
<sequence length="452" mass="48992">MPTQSPAPPTPKGSRNNTRNPKRNATPYTQKPTLLATPPSSPPRNVSPGGIATDSSHTAKSSKKKNVRSKHKPRDTNSTGHRHTSSQPNNLTTPQLKDSPHYAGPTFHASPAPSALPIPSFFSKSVPDSDLEPPLELESDHVETEPELDTTPSKSKFRPHNSDQPQSTPLDFLFKAAAEARNSKVQRSPDANANAKIRSPQTDSKASSQHHYNGTNNGYLPFEMNGNESHNLRIGPSFAPSYKDRMNALRSSSSPSQPSAGIGEDERRAKTEELKNLLLNPKPQRPPSSSHLAHGQASNVRVRPSPSPNVPHFATPLRTSSGPPATMSSGFTQEQRKPMAEFNPYSPSSFTQSQAQPSALRQHLSPPGPGDMGGVPGRFSSPFAAQSQSNFTNQHLQQPRYGTPAYPQPVTTRPMSASQSPQPVDTKKMEDDLRRILKIDSMPSSGVQSSYA</sequence>
<feature type="region of interest" description="Disordered" evidence="1">
    <location>
        <begin position="1"/>
        <end position="452"/>
    </location>
</feature>
<feature type="compositionally biased region" description="Pro residues" evidence="1">
    <location>
        <begin position="1"/>
        <end position="11"/>
    </location>
</feature>
<dbReference type="Pfam" id="PF15365">
    <property type="entry name" value="PNRC"/>
    <property type="match status" value="1"/>
</dbReference>
<feature type="compositionally biased region" description="Basic residues" evidence="1">
    <location>
        <begin position="60"/>
        <end position="73"/>
    </location>
</feature>
<keyword evidence="3" id="KW-1185">Reference proteome</keyword>
<evidence type="ECO:0000313" key="3">
    <source>
        <dbReference type="Proteomes" id="UP000266188"/>
    </source>
</evidence>
<feature type="compositionally biased region" description="Polar residues" evidence="1">
    <location>
        <begin position="442"/>
        <end position="452"/>
    </location>
</feature>
<dbReference type="PANTHER" id="PTHR35361">
    <property type="entry name" value="OS08G0443700 PROTEIN"/>
    <property type="match status" value="1"/>
</dbReference>
<feature type="compositionally biased region" description="Polar residues" evidence="1">
    <location>
        <begin position="199"/>
        <end position="218"/>
    </location>
</feature>
<evidence type="ECO:0000256" key="1">
    <source>
        <dbReference type="SAM" id="MobiDB-lite"/>
    </source>
</evidence>
<dbReference type="GO" id="GO:0016071">
    <property type="term" value="P:mRNA metabolic process"/>
    <property type="evidence" value="ECO:0007669"/>
    <property type="project" value="UniProtKB-ARBA"/>
</dbReference>
<evidence type="ECO:0000313" key="2">
    <source>
        <dbReference type="EMBL" id="RJE18990.1"/>
    </source>
</evidence>
<feature type="compositionally biased region" description="Polar residues" evidence="1">
    <location>
        <begin position="345"/>
        <end position="359"/>
    </location>
</feature>